<dbReference type="GO" id="GO:0030041">
    <property type="term" value="P:actin filament polymerization"/>
    <property type="evidence" value="ECO:0007669"/>
    <property type="project" value="TreeGrafter"/>
</dbReference>
<dbReference type="Gene3D" id="2.30.29.30">
    <property type="entry name" value="Pleckstrin-homology domain (PH domain)/Phosphotyrosine-binding domain (PTB)"/>
    <property type="match status" value="1"/>
</dbReference>
<dbReference type="CDD" id="cd00132">
    <property type="entry name" value="CRIB"/>
    <property type="match status" value="1"/>
</dbReference>
<sequence>METVYSTATNYGVTSRGMNKKRPANSGSDTLNASENEALFACLPFDCYSLYAAVAEVLEGKPNERRWIRLHSGVLALVKDYENRAYFLRAFDIMNRRVLWSEKMYKNFTATAFPHCVNLLAFESENGQIFGLNFAHSIEATKFKGHIDKRNEQERKTHQQKLGGQGAVPAAPMPPIPIGVSYGTRPTAMAPAAFNSNGVAVPSAAVLTQPQPEKDQRNFLGFKKKPKKENRKIRKEDISNPTNFEHRAHVGWDQEQGFKDIYSNKEHIDESVAEIIKAAGHSAEGMDGKTIKFVYDFIDQYKKNNSGVSPPVASIHTLNPPMATMAQKIQTAPLNNWPATTYPPASNVSTPPPPPRVASAQQGYGGASGAPPARPPPPPPMQGPKVAQQRPLPQAPQVNGSRPETGPPPPPPPPPMVAQGAPPPPPPPPPPPGLLSNGGPPAPPLPSAEPLRGLPTAQPNRGNLLAEIQAGKALRSVDHTNTNTSKGFSNDARGNVMEQIKAGGTQLKKSGHECRTGKKAVNTRWTRFGWNRWCVGSSSC</sequence>
<dbReference type="Proteomes" id="UP000887575">
    <property type="component" value="Unassembled WGS sequence"/>
</dbReference>
<dbReference type="InterPro" id="IPR003124">
    <property type="entry name" value="WH2_dom"/>
</dbReference>
<evidence type="ECO:0000313" key="9">
    <source>
        <dbReference type="WBParaSite" id="MBELARI_LOCUS6618"/>
    </source>
</evidence>
<dbReference type="GO" id="GO:0005634">
    <property type="term" value="C:nucleus"/>
    <property type="evidence" value="ECO:0007669"/>
    <property type="project" value="UniProtKB-SubCell"/>
</dbReference>
<feature type="compositionally biased region" description="Pro residues" evidence="4">
    <location>
        <begin position="405"/>
        <end position="433"/>
    </location>
</feature>
<dbReference type="SMART" id="SM00246">
    <property type="entry name" value="WH2"/>
    <property type="match status" value="2"/>
</dbReference>
<dbReference type="InterPro" id="IPR000697">
    <property type="entry name" value="WH1/EVH1_dom"/>
</dbReference>
<evidence type="ECO:0000313" key="8">
    <source>
        <dbReference type="Proteomes" id="UP000887575"/>
    </source>
</evidence>
<evidence type="ECO:0000256" key="4">
    <source>
        <dbReference type="SAM" id="MobiDB-lite"/>
    </source>
</evidence>
<dbReference type="PROSITE" id="PS50229">
    <property type="entry name" value="WH1"/>
    <property type="match status" value="1"/>
</dbReference>
<keyword evidence="3" id="KW-0539">Nucleus</keyword>
<feature type="domain" description="WH1" evidence="6">
    <location>
        <begin position="43"/>
        <end position="154"/>
    </location>
</feature>
<dbReference type="SMART" id="SM00461">
    <property type="entry name" value="WH1"/>
    <property type="match status" value="1"/>
</dbReference>
<dbReference type="GO" id="GO:0003779">
    <property type="term" value="F:actin binding"/>
    <property type="evidence" value="ECO:0007669"/>
    <property type="project" value="InterPro"/>
</dbReference>
<feature type="region of interest" description="Disordered" evidence="4">
    <location>
        <begin position="335"/>
        <end position="459"/>
    </location>
</feature>
<feature type="domain" description="WH2" evidence="7">
    <location>
        <begin position="460"/>
        <end position="477"/>
    </location>
</feature>
<dbReference type="SUPFAM" id="SSF50729">
    <property type="entry name" value="PH domain-like"/>
    <property type="match status" value="1"/>
</dbReference>
<evidence type="ECO:0000259" key="7">
    <source>
        <dbReference type="PROSITE" id="PS51082"/>
    </source>
</evidence>
<dbReference type="InterPro" id="IPR051412">
    <property type="entry name" value="Formin_Homology_Diaphanous_sf"/>
</dbReference>
<evidence type="ECO:0000256" key="1">
    <source>
        <dbReference type="ARBA" id="ARBA00004123"/>
    </source>
</evidence>
<dbReference type="Pfam" id="PF02205">
    <property type="entry name" value="WH2"/>
    <property type="match status" value="1"/>
</dbReference>
<feature type="domain" description="CRIB" evidence="5">
    <location>
        <begin position="238"/>
        <end position="251"/>
    </location>
</feature>
<dbReference type="Pfam" id="PF00786">
    <property type="entry name" value="PBD"/>
    <property type="match status" value="1"/>
</dbReference>
<name>A0AAF3FHY0_9BILA</name>
<feature type="domain" description="WH2" evidence="7">
    <location>
        <begin position="492"/>
        <end position="510"/>
    </location>
</feature>
<dbReference type="PRINTS" id="PR01217">
    <property type="entry name" value="PRICHEXTENSN"/>
</dbReference>
<evidence type="ECO:0000256" key="2">
    <source>
        <dbReference type="ARBA" id="ARBA00022737"/>
    </source>
</evidence>
<reference evidence="9" key="1">
    <citation type="submission" date="2024-02" db="UniProtKB">
        <authorList>
            <consortium name="WormBaseParasite"/>
        </authorList>
    </citation>
    <scope>IDENTIFICATION</scope>
</reference>
<dbReference type="Pfam" id="PF00568">
    <property type="entry name" value="WH1"/>
    <property type="match status" value="1"/>
</dbReference>
<dbReference type="PROSITE" id="PS50108">
    <property type="entry name" value="CRIB"/>
    <property type="match status" value="1"/>
</dbReference>
<dbReference type="InterPro" id="IPR000095">
    <property type="entry name" value="CRIB_dom"/>
</dbReference>
<accession>A0AAF3FHY0</accession>
<dbReference type="WBParaSite" id="MBELARI_LOCUS6618">
    <property type="protein sequence ID" value="MBELARI_LOCUS6618"/>
    <property type="gene ID" value="MBELARI_LOCUS6618"/>
</dbReference>
<dbReference type="PANTHER" id="PTHR45691:SF6">
    <property type="entry name" value="PROTEIN DIAPHANOUS"/>
    <property type="match status" value="1"/>
</dbReference>
<dbReference type="AlphaFoldDB" id="A0AAF3FHY0"/>
<dbReference type="SMART" id="SM00285">
    <property type="entry name" value="PBD"/>
    <property type="match status" value="1"/>
</dbReference>
<dbReference type="GO" id="GO:0005884">
    <property type="term" value="C:actin filament"/>
    <property type="evidence" value="ECO:0007669"/>
    <property type="project" value="TreeGrafter"/>
</dbReference>
<evidence type="ECO:0000256" key="3">
    <source>
        <dbReference type="ARBA" id="ARBA00023242"/>
    </source>
</evidence>
<proteinExistence type="predicted"/>
<dbReference type="PROSITE" id="PS51082">
    <property type="entry name" value="WH2"/>
    <property type="match status" value="2"/>
</dbReference>
<comment type="subcellular location">
    <subcellularLocation>
        <location evidence="1">Nucleus</location>
    </subcellularLocation>
</comment>
<feature type="compositionally biased region" description="Pro residues" evidence="4">
    <location>
        <begin position="372"/>
        <end position="382"/>
    </location>
</feature>
<evidence type="ECO:0000259" key="5">
    <source>
        <dbReference type="PROSITE" id="PS50108"/>
    </source>
</evidence>
<dbReference type="Gene3D" id="3.90.810.10">
    <property type="entry name" value="CRIB domain"/>
    <property type="match status" value="1"/>
</dbReference>
<dbReference type="InterPro" id="IPR011993">
    <property type="entry name" value="PH-like_dom_sf"/>
</dbReference>
<organism evidence="8 9">
    <name type="scientific">Mesorhabditis belari</name>
    <dbReference type="NCBI Taxonomy" id="2138241"/>
    <lineage>
        <taxon>Eukaryota</taxon>
        <taxon>Metazoa</taxon>
        <taxon>Ecdysozoa</taxon>
        <taxon>Nematoda</taxon>
        <taxon>Chromadorea</taxon>
        <taxon>Rhabditida</taxon>
        <taxon>Rhabditina</taxon>
        <taxon>Rhabditomorpha</taxon>
        <taxon>Rhabditoidea</taxon>
        <taxon>Rhabditidae</taxon>
        <taxon>Mesorhabditinae</taxon>
        <taxon>Mesorhabditis</taxon>
    </lineage>
</organism>
<dbReference type="InterPro" id="IPR036936">
    <property type="entry name" value="CRIB_dom_sf"/>
</dbReference>
<evidence type="ECO:0000259" key="6">
    <source>
        <dbReference type="PROSITE" id="PS50229"/>
    </source>
</evidence>
<keyword evidence="2" id="KW-0677">Repeat</keyword>
<keyword evidence="8" id="KW-1185">Reference proteome</keyword>
<protein>
    <submittedName>
        <fullName evidence="9">Uncharacterized protein</fullName>
    </submittedName>
</protein>
<dbReference type="PANTHER" id="PTHR45691">
    <property type="entry name" value="PROTEIN DIAPHANOUS"/>
    <property type="match status" value="1"/>
</dbReference>